<evidence type="ECO:0000256" key="4">
    <source>
        <dbReference type="ARBA" id="ARBA00022692"/>
    </source>
</evidence>
<dbReference type="PANTHER" id="PTHR23517">
    <property type="entry name" value="RESISTANCE PROTEIN MDTM, PUTATIVE-RELATED-RELATED"/>
    <property type="match status" value="1"/>
</dbReference>
<evidence type="ECO:0000256" key="6">
    <source>
        <dbReference type="ARBA" id="ARBA00022989"/>
    </source>
</evidence>
<keyword evidence="12" id="KW-1185">Reference proteome</keyword>
<evidence type="ECO:0000256" key="3">
    <source>
        <dbReference type="ARBA" id="ARBA00022475"/>
    </source>
</evidence>
<gene>
    <name evidence="11" type="ORF">GCM10007390_24650</name>
</gene>
<feature type="transmembrane region" description="Helical" evidence="9">
    <location>
        <begin position="365"/>
        <end position="384"/>
    </location>
</feature>
<keyword evidence="4 8" id="KW-0812">Transmembrane</keyword>
<accession>A0A8J3D421</accession>
<dbReference type="Proteomes" id="UP000598271">
    <property type="component" value="Unassembled WGS sequence"/>
</dbReference>
<dbReference type="GO" id="GO:0005886">
    <property type="term" value="C:plasma membrane"/>
    <property type="evidence" value="ECO:0007669"/>
    <property type="project" value="UniProtKB-SubCell"/>
</dbReference>
<dbReference type="NCBIfam" id="TIGR00924">
    <property type="entry name" value="yjdL_sub1_fam"/>
    <property type="match status" value="1"/>
</dbReference>
<dbReference type="InterPro" id="IPR000109">
    <property type="entry name" value="POT_fam"/>
</dbReference>
<comment type="subcellular location">
    <subcellularLocation>
        <location evidence="1">Cell membrane</location>
        <topology evidence="1">Multi-pass membrane protein</topology>
    </subcellularLocation>
    <subcellularLocation>
        <location evidence="8">Membrane</location>
        <topology evidence="8">Multi-pass membrane protein</topology>
    </subcellularLocation>
</comment>
<keyword evidence="5" id="KW-0653">Protein transport</keyword>
<keyword evidence="5" id="KW-0571">Peptide transport</keyword>
<evidence type="ECO:0000256" key="7">
    <source>
        <dbReference type="ARBA" id="ARBA00023136"/>
    </source>
</evidence>
<name>A0A8J3D421_9BACT</name>
<dbReference type="GO" id="GO:1904680">
    <property type="term" value="F:peptide transmembrane transporter activity"/>
    <property type="evidence" value="ECO:0007669"/>
    <property type="project" value="InterPro"/>
</dbReference>
<sequence>MRAFTVYYRIYYMESTVTNQKHPRGLYVLFFTEMWERFSYYGMRAILLLYLIKSAADGALGLPEDTGGAIYGLYTSSVYLLTLPGGWIADNMLGQKKAILWGGIVIMIGHILLAVPGNNAIFFAGLCTVAIGTGLLKPNISSIVGNLYPEGGARRDAGFSIFYIGINLGSFLGMTVVGYLGEKVGWHYGFGAAAIAMFLGVVAFRLNSKHLAGLGEPPEVKGSPTFLYVVAGALVLMATLVLTGFLDAVELANVMGYVIVGITILYFAYIGLLDKSLSVVEKKRVGVLFIFFIGAALFWSGFEQAGSSLTIFADRHTDRIIGGWEMPASWFQTANAFFILVFSAPIGALWIYLNRKKINPYVPVKFGLGLIQMGFGFFIMYWAAQYAVEGIQVGLGWLVFTYLFHTLGELFLSPVGLSTYTKLAPKKYYSQMMGLWFVAASLGNLIAGLFSGNFSEDNVAEMPALFLQVCLFGVGFGILMILFYKPLKNWMGGIE</sequence>
<feature type="transmembrane region" description="Helical" evidence="9">
    <location>
        <begin position="252"/>
        <end position="273"/>
    </location>
</feature>
<feature type="transmembrane region" description="Helical" evidence="9">
    <location>
        <begin position="121"/>
        <end position="140"/>
    </location>
</feature>
<feature type="transmembrane region" description="Helical" evidence="9">
    <location>
        <begin position="161"/>
        <end position="180"/>
    </location>
</feature>
<dbReference type="CDD" id="cd17346">
    <property type="entry name" value="MFS_DtpA_like"/>
    <property type="match status" value="1"/>
</dbReference>
<proteinExistence type="inferred from homology"/>
<feature type="transmembrane region" description="Helical" evidence="9">
    <location>
        <begin position="334"/>
        <end position="353"/>
    </location>
</feature>
<dbReference type="EMBL" id="BMXF01000002">
    <property type="protein sequence ID" value="GHB70099.1"/>
    <property type="molecule type" value="Genomic_DNA"/>
</dbReference>
<protein>
    <submittedName>
        <fullName evidence="11">MFS transporter</fullName>
    </submittedName>
</protein>
<feature type="transmembrane region" description="Helical" evidence="9">
    <location>
        <begin position="390"/>
        <end position="412"/>
    </location>
</feature>
<keyword evidence="7 9" id="KW-0472">Membrane</keyword>
<feature type="transmembrane region" description="Helical" evidence="9">
    <location>
        <begin position="98"/>
        <end position="115"/>
    </location>
</feature>
<evidence type="ECO:0000313" key="11">
    <source>
        <dbReference type="EMBL" id="GHB70099.1"/>
    </source>
</evidence>
<evidence type="ECO:0000256" key="9">
    <source>
        <dbReference type="SAM" id="Phobius"/>
    </source>
</evidence>
<feature type="transmembrane region" description="Helical" evidence="9">
    <location>
        <begin position="38"/>
        <end position="56"/>
    </location>
</feature>
<dbReference type="InterPro" id="IPR020846">
    <property type="entry name" value="MFS_dom"/>
</dbReference>
<dbReference type="PROSITE" id="PS50850">
    <property type="entry name" value="MFS"/>
    <property type="match status" value="1"/>
</dbReference>
<keyword evidence="3" id="KW-1003">Cell membrane</keyword>
<comment type="similarity">
    <text evidence="8">Belongs to the major facilitator superfamily. Proton-dependent oligopeptide transporter (POT/PTR) (TC 2.A.17) family.</text>
</comment>
<feature type="transmembrane region" description="Helical" evidence="9">
    <location>
        <begin position="464"/>
        <end position="484"/>
    </location>
</feature>
<dbReference type="Pfam" id="PF00854">
    <property type="entry name" value="PTR2"/>
    <property type="match status" value="1"/>
</dbReference>
<dbReference type="InterPro" id="IPR036259">
    <property type="entry name" value="MFS_trans_sf"/>
</dbReference>
<feature type="transmembrane region" description="Helical" evidence="9">
    <location>
        <begin position="433"/>
        <end position="452"/>
    </location>
</feature>
<reference evidence="11 12" key="1">
    <citation type="journal article" date="2014" name="Int. J. Syst. Evol. Microbiol.">
        <title>Complete genome sequence of Corynebacterium casei LMG S-19264T (=DSM 44701T), isolated from a smear-ripened cheese.</title>
        <authorList>
            <consortium name="US DOE Joint Genome Institute (JGI-PGF)"/>
            <person name="Walter F."/>
            <person name="Albersmeier A."/>
            <person name="Kalinowski J."/>
            <person name="Ruckert C."/>
        </authorList>
    </citation>
    <scope>NUCLEOTIDE SEQUENCE [LARGE SCALE GENOMIC DNA]</scope>
    <source>
        <strain evidence="11 12">KCTC 12866</strain>
    </source>
</reference>
<evidence type="ECO:0000256" key="5">
    <source>
        <dbReference type="ARBA" id="ARBA00022856"/>
    </source>
</evidence>
<keyword evidence="2 8" id="KW-0813">Transport</keyword>
<dbReference type="GO" id="GO:0006857">
    <property type="term" value="P:oligopeptide transport"/>
    <property type="evidence" value="ECO:0007669"/>
    <property type="project" value="InterPro"/>
</dbReference>
<feature type="transmembrane region" description="Helical" evidence="9">
    <location>
        <begin position="68"/>
        <end position="89"/>
    </location>
</feature>
<dbReference type="PANTHER" id="PTHR23517:SF15">
    <property type="entry name" value="PROTON-DEPENDENT OLIGOPEPTIDE FAMILY TRANSPORT PROTEIN"/>
    <property type="match status" value="1"/>
</dbReference>
<feature type="domain" description="Major facilitator superfamily (MFS) profile" evidence="10">
    <location>
        <begin position="25"/>
        <end position="488"/>
    </location>
</feature>
<dbReference type="InterPro" id="IPR005279">
    <property type="entry name" value="Dipep/tripep_permease"/>
</dbReference>
<evidence type="ECO:0000313" key="12">
    <source>
        <dbReference type="Proteomes" id="UP000598271"/>
    </source>
</evidence>
<evidence type="ECO:0000256" key="1">
    <source>
        <dbReference type="ARBA" id="ARBA00004651"/>
    </source>
</evidence>
<dbReference type="InterPro" id="IPR050171">
    <property type="entry name" value="MFS_Transporters"/>
</dbReference>
<dbReference type="InterPro" id="IPR018456">
    <property type="entry name" value="PTR2_symporter_CS"/>
</dbReference>
<dbReference type="Gene3D" id="1.20.1250.20">
    <property type="entry name" value="MFS general substrate transporter like domains"/>
    <property type="match status" value="1"/>
</dbReference>
<feature type="transmembrane region" description="Helical" evidence="9">
    <location>
        <begin position="186"/>
        <end position="206"/>
    </location>
</feature>
<feature type="transmembrane region" description="Helical" evidence="9">
    <location>
        <begin position="285"/>
        <end position="302"/>
    </location>
</feature>
<evidence type="ECO:0000256" key="2">
    <source>
        <dbReference type="ARBA" id="ARBA00022448"/>
    </source>
</evidence>
<dbReference type="AlphaFoldDB" id="A0A8J3D421"/>
<dbReference type="SUPFAM" id="SSF103473">
    <property type="entry name" value="MFS general substrate transporter"/>
    <property type="match status" value="1"/>
</dbReference>
<dbReference type="PROSITE" id="PS01022">
    <property type="entry name" value="PTR2_1"/>
    <property type="match status" value="1"/>
</dbReference>
<dbReference type="PROSITE" id="PS01023">
    <property type="entry name" value="PTR2_2"/>
    <property type="match status" value="1"/>
</dbReference>
<evidence type="ECO:0000259" key="10">
    <source>
        <dbReference type="PROSITE" id="PS50850"/>
    </source>
</evidence>
<evidence type="ECO:0000256" key="8">
    <source>
        <dbReference type="RuleBase" id="RU003755"/>
    </source>
</evidence>
<organism evidence="11 12">
    <name type="scientific">Persicitalea jodogahamensis</name>
    <dbReference type="NCBI Taxonomy" id="402147"/>
    <lineage>
        <taxon>Bacteria</taxon>
        <taxon>Pseudomonadati</taxon>
        <taxon>Bacteroidota</taxon>
        <taxon>Cytophagia</taxon>
        <taxon>Cytophagales</taxon>
        <taxon>Spirosomataceae</taxon>
        <taxon>Persicitalea</taxon>
    </lineage>
</organism>
<comment type="caution">
    <text evidence="11">The sequence shown here is derived from an EMBL/GenBank/DDBJ whole genome shotgun (WGS) entry which is preliminary data.</text>
</comment>
<feature type="transmembrane region" description="Helical" evidence="9">
    <location>
        <begin position="226"/>
        <end position="246"/>
    </location>
</feature>
<keyword evidence="6 9" id="KW-1133">Transmembrane helix</keyword>